<accession>A0A835UGK7</accession>
<dbReference type="InterPro" id="IPR036627">
    <property type="entry name" value="CobW-likC_sf"/>
</dbReference>
<dbReference type="EMBL" id="JADCNM010000012">
    <property type="protein sequence ID" value="KAG0458621.1"/>
    <property type="molecule type" value="Genomic_DNA"/>
</dbReference>
<dbReference type="Pfam" id="PF13621">
    <property type="entry name" value="Cupin_8"/>
    <property type="match status" value="2"/>
</dbReference>
<dbReference type="GO" id="GO:0000166">
    <property type="term" value="F:nucleotide binding"/>
    <property type="evidence" value="ECO:0007669"/>
    <property type="project" value="UniProtKB-KW"/>
</dbReference>
<dbReference type="Pfam" id="PF07683">
    <property type="entry name" value="CobW_C"/>
    <property type="match status" value="1"/>
</dbReference>
<keyword evidence="2" id="KW-0547">Nucleotide-binding</keyword>
<organism evidence="5 6">
    <name type="scientific">Vanilla planifolia</name>
    <name type="common">Vanilla</name>
    <dbReference type="NCBI Taxonomy" id="51239"/>
    <lineage>
        <taxon>Eukaryota</taxon>
        <taxon>Viridiplantae</taxon>
        <taxon>Streptophyta</taxon>
        <taxon>Embryophyta</taxon>
        <taxon>Tracheophyta</taxon>
        <taxon>Spermatophyta</taxon>
        <taxon>Magnoliopsida</taxon>
        <taxon>Liliopsida</taxon>
        <taxon>Asparagales</taxon>
        <taxon>Orchidaceae</taxon>
        <taxon>Vanilloideae</taxon>
        <taxon>Vanilleae</taxon>
        <taxon>Vanilla</taxon>
    </lineage>
</organism>
<comment type="caution">
    <text evidence="5">The sequence shown here is derived from an EMBL/GenBank/DDBJ whole genome shotgun (WGS) entry which is preliminary data.</text>
</comment>
<dbReference type="PANTHER" id="PTHR12461">
    <property type="entry name" value="HYPOXIA-INDUCIBLE FACTOR 1 ALPHA INHIBITOR-RELATED"/>
    <property type="match status" value="1"/>
</dbReference>
<comment type="similarity">
    <text evidence="1">Belongs to the JARID1 histone demethylase family.</text>
</comment>
<dbReference type="PANTHER" id="PTHR12461:SF102">
    <property type="entry name" value="LYSINE-SPECIFIC DEMETHYLASE JMJ31"/>
    <property type="match status" value="1"/>
</dbReference>
<dbReference type="InterPro" id="IPR027417">
    <property type="entry name" value="P-loop_NTPase"/>
</dbReference>
<evidence type="ECO:0000256" key="1">
    <source>
        <dbReference type="ARBA" id="ARBA00006801"/>
    </source>
</evidence>
<evidence type="ECO:0000259" key="4">
    <source>
        <dbReference type="PROSITE" id="PS51184"/>
    </source>
</evidence>
<dbReference type="InterPro" id="IPR014710">
    <property type="entry name" value="RmlC-like_jellyroll"/>
</dbReference>
<dbReference type="PROSITE" id="PS51184">
    <property type="entry name" value="JMJC"/>
    <property type="match status" value="1"/>
</dbReference>
<proteinExistence type="inferred from homology"/>
<evidence type="ECO:0000313" key="6">
    <source>
        <dbReference type="Proteomes" id="UP000639772"/>
    </source>
</evidence>
<gene>
    <name evidence="5" type="ORF">HPP92_021749</name>
</gene>
<dbReference type="AlphaFoldDB" id="A0A835UGK7"/>
<reference evidence="5 6" key="1">
    <citation type="journal article" date="2020" name="Nat. Food">
        <title>A phased Vanilla planifolia genome enables genetic improvement of flavour and production.</title>
        <authorList>
            <person name="Hasing T."/>
            <person name="Tang H."/>
            <person name="Brym M."/>
            <person name="Khazi F."/>
            <person name="Huang T."/>
            <person name="Chambers A.H."/>
        </authorList>
    </citation>
    <scope>NUCLEOTIDE SEQUENCE [LARGE SCALE GENOMIC DNA]</scope>
    <source>
        <tissue evidence="5">Leaf</tissue>
    </source>
</reference>
<dbReference type="Gene3D" id="3.30.1220.10">
    <property type="entry name" value="CobW-like, C-terminal domain"/>
    <property type="match status" value="1"/>
</dbReference>
<evidence type="ECO:0000256" key="2">
    <source>
        <dbReference type="ARBA" id="ARBA00022741"/>
    </source>
</evidence>
<keyword evidence="3" id="KW-0143">Chaperone</keyword>
<dbReference type="InterPro" id="IPR003347">
    <property type="entry name" value="JmjC_dom"/>
</dbReference>
<dbReference type="OrthoDB" id="415358at2759"/>
<dbReference type="Gene3D" id="2.60.120.10">
    <property type="entry name" value="Jelly Rolls"/>
    <property type="match status" value="1"/>
</dbReference>
<dbReference type="Proteomes" id="UP000639772">
    <property type="component" value="Chromosome 12"/>
</dbReference>
<dbReference type="InterPro" id="IPR011629">
    <property type="entry name" value="CobW-like_C"/>
</dbReference>
<name>A0A835UGK7_VANPL</name>
<dbReference type="Gene3D" id="3.40.50.300">
    <property type="entry name" value="P-loop containing nucleotide triphosphate hydrolases"/>
    <property type="match status" value="1"/>
</dbReference>
<evidence type="ECO:0000313" key="5">
    <source>
        <dbReference type="EMBL" id="KAG0458621.1"/>
    </source>
</evidence>
<dbReference type="InterPro" id="IPR041667">
    <property type="entry name" value="Cupin_8"/>
</dbReference>
<dbReference type="SUPFAM" id="SSF51197">
    <property type="entry name" value="Clavaminate synthase-like"/>
    <property type="match status" value="1"/>
</dbReference>
<dbReference type="SUPFAM" id="SSF90002">
    <property type="entry name" value="Hypothetical protein YjiA, C-terminal domain"/>
    <property type="match status" value="1"/>
</dbReference>
<evidence type="ECO:0000256" key="3">
    <source>
        <dbReference type="ARBA" id="ARBA00023186"/>
    </source>
</evidence>
<sequence length="529" mass="59984">MSMQTTLLNHILTAQHGKKIAVIENEFERLILIARWLRIILLLLRTLSWIVSEIHVDSNQNATHHCEHEHGHHEGHHHGHVHDSTVSSVSIISEGTLDLDEFNDWVERLVDEKGEDLYRMKGLLSVNESTGRYVFQSKKFSLVCHFHHIPSPKDFSTDIEPSNVPAVFHGAIKEWKAVTKWNPSAGGLDYLQERVGSAVVDAMMSKSAPIFYGDLRNYERVSIPFASFMTACRSYHKGISTFSGHGDNAKLSNLEEIQTSVLDALDLIYLAQVPIVNQENKEPCPLDMLRDDLEMVNANMPVSLAVRNCMLVCLDLVNPDYSLHTRAINSDGYSQKVVLHPGDALFIPEGWYHQVDSDDLTIAVNFWWKSRMMCEMLEYMDAYYLQRILSRLVDKEMNFMLRSLENVSTVKDRSLKDNTCLESNDQRIYTSENMSQMESDKLDPQALDVLYKLISLVHTNLSMPSHSEISGLSSTASIISTESGDESNSIGHSSLIENPVASILWNIDPLVLQDVLLFMVNNFPRTLRV</sequence>
<feature type="domain" description="JmjC" evidence="4">
    <location>
        <begin position="246"/>
        <end position="383"/>
    </location>
</feature>
<protein>
    <recommendedName>
        <fullName evidence="4">JmjC domain-containing protein</fullName>
    </recommendedName>
</protein>